<dbReference type="AlphaFoldDB" id="A0A9N9R121"/>
<evidence type="ECO:0000313" key="1">
    <source>
        <dbReference type="EMBL" id="CAG9787367.1"/>
    </source>
</evidence>
<dbReference type="OrthoDB" id="7485060at2759"/>
<keyword evidence="2" id="KW-1185">Reference proteome</keyword>
<name>A0A9N9R121_9NEOP</name>
<dbReference type="Proteomes" id="UP001153714">
    <property type="component" value="Chromosome 17"/>
</dbReference>
<evidence type="ECO:0000313" key="2">
    <source>
        <dbReference type="Proteomes" id="UP001153714"/>
    </source>
</evidence>
<sequence>MLILHGHELVFHDFDNKLQKANENKHAHKQTYSYVLKAHALSTAPQEACSKIKRVSIYEHVCQYLNNIICTYIDKNISQQPLTEDRSFSFEYIHSPKHKKPLLMLRSYTFAQTTCDRRYWNCSKKFSTKCPAKLRFDYGGKCGLHEVKYARLLHGSSDMAVTNPPYVGGVVATTLINVAPAYTHYPMLSKDTWKLNYHRMS</sequence>
<dbReference type="GO" id="GO:0003676">
    <property type="term" value="F:nucleic acid binding"/>
    <property type="evidence" value="ECO:0007669"/>
    <property type="project" value="InterPro"/>
</dbReference>
<dbReference type="InterPro" id="IPR002052">
    <property type="entry name" value="DNA_methylase_N6_adenine_CS"/>
</dbReference>
<dbReference type="PROSITE" id="PS00092">
    <property type="entry name" value="N6_MTASE"/>
    <property type="match status" value="1"/>
</dbReference>
<reference evidence="1" key="1">
    <citation type="submission" date="2021-12" db="EMBL/GenBank/DDBJ databases">
        <authorList>
            <person name="King R."/>
        </authorList>
    </citation>
    <scope>NUCLEOTIDE SEQUENCE</scope>
</reference>
<dbReference type="GO" id="GO:0008168">
    <property type="term" value="F:methyltransferase activity"/>
    <property type="evidence" value="ECO:0007669"/>
    <property type="project" value="InterPro"/>
</dbReference>
<protein>
    <submittedName>
        <fullName evidence="1">Uncharacterized protein</fullName>
    </submittedName>
</protein>
<accession>A0A9N9R121</accession>
<dbReference type="Gene3D" id="2.20.25.240">
    <property type="match status" value="1"/>
</dbReference>
<proteinExistence type="predicted"/>
<gene>
    <name evidence="1" type="ORF">DIATSA_LOCUS5253</name>
</gene>
<reference evidence="1" key="2">
    <citation type="submission" date="2022-10" db="EMBL/GenBank/DDBJ databases">
        <authorList>
            <consortium name="ENA_rothamsted_submissions"/>
            <consortium name="culmorum"/>
            <person name="King R."/>
        </authorList>
    </citation>
    <scope>NUCLEOTIDE SEQUENCE</scope>
</reference>
<organism evidence="1 2">
    <name type="scientific">Diatraea saccharalis</name>
    <name type="common">sugarcane borer</name>
    <dbReference type="NCBI Taxonomy" id="40085"/>
    <lineage>
        <taxon>Eukaryota</taxon>
        <taxon>Metazoa</taxon>
        <taxon>Ecdysozoa</taxon>
        <taxon>Arthropoda</taxon>
        <taxon>Hexapoda</taxon>
        <taxon>Insecta</taxon>
        <taxon>Pterygota</taxon>
        <taxon>Neoptera</taxon>
        <taxon>Endopterygota</taxon>
        <taxon>Lepidoptera</taxon>
        <taxon>Glossata</taxon>
        <taxon>Ditrysia</taxon>
        <taxon>Pyraloidea</taxon>
        <taxon>Crambidae</taxon>
        <taxon>Crambinae</taxon>
        <taxon>Diatraea</taxon>
    </lineage>
</organism>
<dbReference type="EMBL" id="OU893348">
    <property type="protein sequence ID" value="CAG9787367.1"/>
    <property type="molecule type" value="Genomic_DNA"/>
</dbReference>
<dbReference type="GO" id="GO:0032259">
    <property type="term" value="P:methylation"/>
    <property type="evidence" value="ECO:0007669"/>
    <property type="project" value="InterPro"/>
</dbReference>